<gene>
    <name evidence="2" type="ORF">BDN71DRAFT_373456</name>
</gene>
<dbReference type="AlphaFoldDB" id="A0A9P6A544"/>
<dbReference type="EMBL" id="MU154537">
    <property type="protein sequence ID" value="KAF9498390.1"/>
    <property type="molecule type" value="Genomic_DNA"/>
</dbReference>
<sequence>MAYGVRGIFLISLVTKLVDAKMYGLEGIMGYEGYGLGELRMYAGFPAIVRLRRAEY</sequence>
<accession>A0A9P6A544</accession>
<feature type="signal peptide" evidence="1">
    <location>
        <begin position="1"/>
        <end position="20"/>
    </location>
</feature>
<evidence type="ECO:0000313" key="3">
    <source>
        <dbReference type="Proteomes" id="UP000807025"/>
    </source>
</evidence>
<comment type="caution">
    <text evidence="2">The sequence shown here is derived from an EMBL/GenBank/DDBJ whole genome shotgun (WGS) entry which is preliminary data.</text>
</comment>
<evidence type="ECO:0000313" key="2">
    <source>
        <dbReference type="EMBL" id="KAF9498390.1"/>
    </source>
</evidence>
<reference evidence="2" key="1">
    <citation type="submission" date="2020-11" db="EMBL/GenBank/DDBJ databases">
        <authorList>
            <consortium name="DOE Joint Genome Institute"/>
            <person name="Ahrendt S."/>
            <person name="Riley R."/>
            <person name="Andreopoulos W."/>
            <person name="Labutti K."/>
            <person name="Pangilinan J."/>
            <person name="Ruiz-Duenas F.J."/>
            <person name="Barrasa J.M."/>
            <person name="Sanchez-Garcia M."/>
            <person name="Camarero S."/>
            <person name="Miyauchi S."/>
            <person name="Serrano A."/>
            <person name="Linde D."/>
            <person name="Babiker R."/>
            <person name="Drula E."/>
            <person name="Ayuso-Fernandez I."/>
            <person name="Pacheco R."/>
            <person name="Padilla G."/>
            <person name="Ferreira P."/>
            <person name="Barriuso J."/>
            <person name="Kellner H."/>
            <person name="Castanera R."/>
            <person name="Alfaro M."/>
            <person name="Ramirez L."/>
            <person name="Pisabarro A.G."/>
            <person name="Kuo A."/>
            <person name="Tritt A."/>
            <person name="Lipzen A."/>
            <person name="He G."/>
            <person name="Yan M."/>
            <person name="Ng V."/>
            <person name="Cullen D."/>
            <person name="Martin F."/>
            <person name="Rosso M.-N."/>
            <person name="Henrissat B."/>
            <person name="Hibbett D."/>
            <person name="Martinez A.T."/>
            <person name="Grigoriev I.V."/>
        </authorList>
    </citation>
    <scope>NUCLEOTIDE SEQUENCE</scope>
    <source>
        <strain evidence="2">ATCC 90797</strain>
    </source>
</reference>
<evidence type="ECO:0000256" key="1">
    <source>
        <dbReference type="SAM" id="SignalP"/>
    </source>
</evidence>
<feature type="chain" id="PRO_5040295844" evidence="1">
    <location>
        <begin position="21"/>
        <end position="56"/>
    </location>
</feature>
<name>A0A9P6A544_PLEER</name>
<proteinExistence type="predicted"/>
<organism evidence="2 3">
    <name type="scientific">Pleurotus eryngii</name>
    <name type="common">Boletus of the steppes</name>
    <dbReference type="NCBI Taxonomy" id="5323"/>
    <lineage>
        <taxon>Eukaryota</taxon>
        <taxon>Fungi</taxon>
        <taxon>Dikarya</taxon>
        <taxon>Basidiomycota</taxon>
        <taxon>Agaricomycotina</taxon>
        <taxon>Agaricomycetes</taxon>
        <taxon>Agaricomycetidae</taxon>
        <taxon>Agaricales</taxon>
        <taxon>Pleurotineae</taxon>
        <taxon>Pleurotaceae</taxon>
        <taxon>Pleurotus</taxon>
    </lineage>
</organism>
<dbReference type="Proteomes" id="UP000807025">
    <property type="component" value="Unassembled WGS sequence"/>
</dbReference>
<keyword evidence="3" id="KW-1185">Reference proteome</keyword>
<keyword evidence="1" id="KW-0732">Signal</keyword>
<protein>
    <submittedName>
        <fullName evidence="2">Uncharacterized protein</fullName>
    </submittedName>
</protein>